<dbReference type="OrthoDB" id="185373at2759"/>
<evidence type="ECO:0000313" key="2">
    <source>
        <dbReference type="EMBL" id="KAH7306842.1"/>
    </source>
</evidence>
<dbReference type="Pfam" id="PF14432">
    <property type="entry name" value="DYW_deaminase"/>
    <property type="match status" value="1"/>
</dbReference>
<accession>A0A8T2S400</accession>
<comment type="caution">
    <text evidence="2">The sequence shown here is derived from an EMBL/GenBank/DDBJ whole genome shotgun (WGS) entry which is preliminary data.</text>
</comment>
<dbReference type="AlphaFoldDB" id="A0A8T2S400"/>
<evidence type="ECO:0000259" key="1">
    <source>
        <dbReference type="Pfam" id="PF14432"/>
    </source>
</evidence>
<evidence type="ECO:0000313" key="3">
    <source>
        <dbReference type="Proteomes" id="UP000825935"/>
    </source>
</evidence>
<feature type="domain" description="DYW" evidence="1">
    <location>
        <begin position="302"/>
        <end position="394"/>
    </location>
</feature>
<name>A0A8T2S400_CERRI</name>
<gene>
    <name evidence="2" type="ORF">KP509_22G033800</name>
</gene>
<organism evidence="2 3">
    <name type="scientific">Ceratopteris richardii</name>
    <name type="common">Triangle waterfern</name>
    <dbReference type="NCBI Taxonomy" id="49495"/>
    <lineage>
        <taxon>Eukaryota</taxon>
        <taxon>Viridiplantae</taxon>
        <taxon>Streptophyta</taxon>
        <taxon>Embryophyta</taxon>
        <taxon>Tracheophyta</taxon>
        <taxon>Polypodiopsida</taxon>
        <taxon>Polypodiidae</taxon>
        <taxon>Polypodiales</taxon>
        <taxon>Pteridineae</taxon>
        <taxon>Pteridaceae</taxon>
        <taxon>Parkerioideae</taxon>
        <taxon>Ceratopteris</taxon>
    </lineage>
</organism>
<sequence length="394" mass="44851">MASMPDCTRTLSSSALSFHRKSFIVPSSSSSLPACLLHTRGPLVVCASTGYNGVDIMAKKPLQLLSFLHWGRSSDSDALSFFNDESFFHRCEDMDNVEEIRDVTDLSYAFDNPDVKKPLLFPFLPIRNALPVEFSIKVLHIQLDVLFMSICDALGLRELWRYICGDHDKLIPQLAGTNGHFHLPEEWKNSLELQAPSVLFAESTPRRVGPQLIPTVHDGVPLITPVQRGAHPKPPPPANRWQEKQRIRKMMEERGIKKQPGLSRIEVNGKVHAFMANDRNHPELPAIHAELNRIVKEMYAAGYEPDTRFVLHDIDEAAKIRAINYHSEKLAMCYGFIKTPPKTPIRIIKNLRVCGDCHTATKYMAYLTGREIIMRDAFRFHHFKRGYCSCGDYW</sequence>
<reference evidence="2" key="1">
    <citation type="submission" date="2021-08" db="EMBL/GenBank/DDBJ databases">
        <title>WGS assembly of Ceratopteris richardii.</title>
        <authorList>
            <person name="Marchant D.B."/>
            <person name="Chen G."/>
            <person name="Jenkins J."/>
            <person name="Shu S."/>
            <person name="Leebens-Mack J."/>
            <person name="Grimwood J."/>
            <person name="Schmutz J."/>
            <person name="Soltis P."/>
            <person name="Soltis D."/>
            <person name="Chen Z.-H."/>
        </authorList>
    </citation>
    <scope>NUCLEOTIDE SEQUENCE</scope>
    <source>
        <strain evidence="2">Whitten #5841</strain>
        <tissue evidence="2">Leaf</tissue>
    </source>
</reference>
<keyword evidence="3" id="KW-1185">Reference proteome</keyword>
<proteinExistence type="predicted"/>
<dbReference type="InterPro" id="IPR032867">
    <property type="entry name" value="DYW_dom"/>
</dbReference>
<dbReference type="GO" id="GO:0008270">
    <property type="term" value="F:zinc ion binding"/>
    <property type="evidence" value="ECO:0007669"/>
    <property type="project" value="InterPro"/>
</dbReference>
<dbReference type="EMBL" id="CM035427">
    <property type="protein sequence ID" value="KAH7306842.1"/>
    <property type="molecule type" value="Genomic_DNA"/>
</dbReference>
<protein>
    <recommendedName>
        <fullName evidence="1">DYW domain-containing protein</fullName>
    </recommendedName>
</protein>
<dbReference type="Proteomes" id="UP000825935">
    <property type="component" value="Chromosome 22"/>
</dbReference>